<dbReference type="Gene3D" id="2.160.20.70">
    <property type="match status" value="1"/>
</dbReference>
<dbReference type="InterPro" id="IPR013033">
    <property type="entry name" value="MinC"/>
</dbReference>
<comment type="caution">
    <text evidence="6">The sequence shown here is derived from an EMBL/GenBank/DDBJ whole genome shotgun (WGS) entry which is preliminary data.</text>
</comment>
<dbReference type="PANTHER" id="PTHR34108">
    <property type="entry name" value="SEPTUM SITE-DETERMINING PROTEIN MINC"/>
    <property type="match status" value="1"/>
</dbReference>
<dbReference type="EMBL" id="JABGBW010000002">
    <property type="protein sequence ID" value="MBC2576081.1"/>
    <property type="molecule type" value="Genomic_DNA"/>
</dbReference>
<keyword evidence="7" id="KW-1185">Reference proteome</keyword>
<feature type="domain" description="Septum formation inhibitor MinC C-terminal" evidence="5">
    <location>
        <begin position="130"/>
        <end position="228"/>
    </location>
</feature>
<evidence type="ECO:0000259" key="5">
    <source>
        <dbReference type="Pfam" id="PF03775"/>
    </source>
</evidence>
<reference evidence="6 7" key="1">
    <citation type="submission" date="2020-05" db="EMBL/GenBank/DDBJ databases">
        <title>Draft genome of xy-202 and genomic insight in genome of the genus Peptostreptococcus.</title>
        <authorList>
            <person name="Zhang Z."/>
        </authorList>
    </citation>
    <scope>NUCLEOTIDE SEQUENCE [LARGE SCALE GENOMIC DNA]</scope>
    <source>
        <strain evidence="6 7">DSM 27025</strain>
    </source>
</reference>
<dbReference type="Proteomes" id="UP000713904">
    <property type="component" value="Unassembled WGS sequence"/>
</dbReference>
<comment type="subunit">
    <text evidence="4">Interacts with MinD and FtsZ.</text>
</comment>
<evidence type="ECO:0000256" key="1">
    <source>
        <dbReference type="ARBA" id="ARBA00022618"/>
    </source>
</evidence>
<organism evidence="6 7">
    <name type="scientific">Peptostreptococcus canis</name>
    <dbReference type="NCBI Taxonomy" id="1159213"/>
    <lineage>
        <taxon>Bacteria</taxon>
        <taxon>Bacillati</taxon>
        <taxon>Bacillota</taxon>
        <taxon>Clostridia</taxon>
        <taxon>Peptostreptococcales</taxon>
        <taxon>Peptostreptococcaceae</taxon>
        <taxon>Peptostreptococcus</taxon>
    </lineage>
</organism>
<accession>A0ABR6TKY8</accession>
<sequence>MIKTKIEEIEFKGTGKGLVLYINKEISIESIFDLISSKVLSSPGFFIGGILTEIVSDYISPYQKNLIVEYLSDNYNMKFIGVDEFHFNELMKQKEYRGATALFKAVRTLYVMDISEGEEINYNGSVIIMTTLPANSIVKVSCDIIVLGSTEKESALIAGGNITVTGELRGLAYAGAYGNDSACIIARRINSPRIAIFDCESEYVVSQRNTTMNNPEIAYIDEHKHIVISQKKEVLFRYSPESIKDTSYGAFDLSEQGVMMEKNESVSDYYYDRIEKDDDDEYYDDYDVGDFSEGCYDENYHNKIGDAIEEKIGKYDSDKINIKNMKDSKLVNKLKDLFLEDVDNVEDEENRL</sequence>
<keyword evidence="1" id="KW-0132">Cell division</keyword>
<evidence type="ECO:0000256" key="4">
    <source>
        <dbReference type="ARBA" id="ARBA00046874"/>
    </source>
</evidence>
<dbReference type="Pfam" id="PF03775">
    <property type="entry name" value="MinC_C"/>
    <property type="match status" value="1"/>
</dbReference>
<evidence type="ECO:0000256" key="2">
    <source>
        <dbReference type="ARBA" id="ARBA00023210"/>
    </source>
</evidence>
<dbReference type="InterPro" id="IPR036145">
    <property type="entry name" value="MinC_C_sf"/>
</dbReference>
<evidence type="ECO:0000313" key="7">
    <source>
        <dbReference type="Proteomes" id="UP000713904"/>
    </source>
</evidence>
<gene>
    <name evidence="6" type="ORF">HLB29_05215</name>
</gene>
<proteinExistence type="predicted"/>
<dbReference type="InterPro" id="IPR016098">
    <property type="entry name" value="CAP/MinC_C"/>
</dbReference>
<keyword evidence="3" id="KW-0131">Cell cycle</keyword>
<dbReference type="PANTHER" id="PTHR34108:SF1">
    <property type="entry name" value="SEPTUM SITE-DETERMINING PROTEIN MINC"/>
    <property type="match status" value="1"/>
</dbReference>
<dbReference type="RefSeq" id="WP_185624084.1">
    <property type="nucleotide sequence ID" value="NZ_JABGBW010000002.1"/>
</dbReference>
<dbReference type="InterPro" id="IPR005526">
    <property type="entry name" value="Septum_form_inhib_MinC_C"/>
</dbReference>
<evidence type="ECO:0000256" key="3">
    <source>
        <dbReference type="ARBA" id="ARBA00023306"/>
    </source>
</evidence>
<protein>
    <recommendedName>
        <fullName evidence="5">Septum formation inhibitor MinC C-terminal domain-containing protein</fullName>
    </recommendedName>
</protein>
<name>A0ABR6TKY8_9FIRM</name>
<evidence type="ECO:0000313" key="6">
    <source>
        <dbReference type="EMBL" id="MBC2576081.1"/>
    </source>
</evidence>
<dbReference type="SUPFAM" id="SSF63848">
    <property type="entry name" value="Cell-division inhibitor MinC, C-terminal domain"/>
    <property type="match status" value="1"/>
</dbReference>
<keyword evidence="2" id="KW-0717">Septation</keyword>